<evidence type="ECO:0000313" key="6">
    <source>
        <dbReference type="RefSeq" id="XP_020079839.1"/>
    </source>
</evidence>
<keyword evidence="3" id="KW-1185">Reference proteome</keyword>
<keyword evidence="1" id="KW-0175">Coiled coil</keyword>
<dbReference type="PANTHER" id="PTHR34937">
    <property type="entry name" value="OS08G0559800 PROTEIN"/>
    <property type="match status" value="1"/>
</dbReference>
<proteinExistence type="predicted"/>
<evidence type="ECO:0000256" key="1">
    <source>
        <dbReference type="SAM" id="Coils"/>
    </source>
</evidence>
<reference evidence="3" key="1">
    <citation type="journal article" date="2015" name="Nat. Genet.">
        <title>The pineapple genome and the evolution of CAM photosynthesis.</title>
        <authorList>
            <person name="Ming R."/>
            <person name="VanBuren R."/>
            <person name="Wai C.M."/>
            <person name="Tang H."/>
            <person name="Schatz M.C."/>
            <person name="Bowers J.E."/>
            <person name="Lyons E."/>
            <person name="Wang M.L."/>
            <person name="Chen J."/>
            <person name="Biggers E."/>
            <person name="Zhang J."/>
            <person name="Huang L."/>
            <person name="Zhang L."/>
            <person name="Miao W."/>
            <person name="Zhang J."/>
            <person name="Ye Z."/>
            <person name="Miao C."/>
            <person name="Lin Z."/>
            <person name="Wang H."/>
            <person name="Zhou H."/>
            <person name="Yim W.C."/>
            <person name="Priest H.D."/>
            <person name="Zheng C."/>
            <person name="Woodhouse M."/>
            <person name="Edger P.P."/>
            <person name="Guyot R."/>
            <person name="Guo H.B."/>
            <person name="Guo H."/>
            <person name="Zheng G."/>
            <person name="Singh R."/>
            <person name="Sharma A."/>
            <person name="Min X."/>
            <person name="Zheng Y."/>
            <person name="Lee H."/>
            <person name="Gurtowski J."/>
            <person name="Sedlazeck F.J."/>
            <person name="Harkess A."/>
            <person name="McKain M.R."/>
            <person name="Liao Z."/>
            <person name="Fang J."/>
            <person name="Liu J."/>
            <person name="Zhang X."/>
            <person name="Zhang Q."/>
            <person name="Hu W."/>
            <person name="Qin Y."/>
            <person name="Wang K."/>
            <person name="Chen L.Y."/>
            <person name="Shirley N."/>
            <person name="Lin Y.R."/>
            <person name="Liu L.Y."/>
            <person name="Hernandez A.G."/>
            <person name="Wright C.L."/>
            <person name="Bulone V."/>
            <person name="Tuskan G.A."/>
            <person name="Heath K."/>
            <person name="Zee F."/>
            <person name="Moore P.H."/>
            <person name="Sunkar R."/>
            <person name="Leebens-Mack J.H."/>
            <person name="Mockler T."/>
            <person name="Bennetzen J.L."/>
            <person name="Freeling M."/>
            <person name="Sankoff D."/>
            <person name="Paterson A.H."/>
            <person name="Zhu X."/>
            <person name="Yang X."/>
            <person name="Smith J.A."/>
            <person name="Cushman J.C."/>
            <person name="Paull R.E."/>
            <person name="Yu Q."/>
        </authorList>
    </citation>
    <scope>NUCLEOTIDE SEQUENCE [LARGE SCALE GENOMIC DNA]</scope>
    <source>
        <strain evidence="3">cv. F153</strain>
    </source>
</reference>
<feature type="region of interest" description="Disordered" evidence="2">
    <location>
        <begin position="1"/>
        <end position="25"/>
    </location>
</feature>
<accession>A0A6P5EE81</accession>
<dbReference type="GeneID" id="109703584"/>
<evidence type="ECO:0000313" key="4">
    <source>
        <dbReference type="RefSeq" id="XP_020079837.1"/>
    </source>
</evidence>
<sequence>MAIPSPDRAPDLSPIGKNTNPNLSDDTLLTELQSRSMATEETLGDLRASSRDISRALEEASRERDELQIKLLEVEVAPKEQEEARAKKRRDLESEIEISSVGVSNLIEEQKKRDRVLSGALSSVRSVREILERIGDRVCEDKFDRSREIKSDLDDELEILVLEIHSTWELGMEVESRIIECDEMKRKVKKELEDTVRNLTEENRDISNLLRVSVKEKEAVERSLSRLKESGEQRKGAILQIAEKGLQKVGFGYFMGVMGGESHPDNASTKSDASEGEEDVGTLSSTVEKIMKNLRLEISDLRRALEESRSDCEHLQALSVGQAQKITEYEQYITDLEERENLLTHSVEEHKVEIAAAGEEVARWKVACELEVEAGKAAIRERDEEVALLREELKRTREGLDMANNKLQLKEKLAATAMAAQAAAETCLRLADSRSAGLQDRIEELTKQLDEETDRGRKEGSGSGRRRVRHICWPWRGFRITQSAATRSASLRSGKRLPEMEALLRIRI</sequence>
<organism evidence="7">
    <name type="scientific">Ananas comosus</name>
    <name type="common">Pineapple</name>
    <name type="synonym">Ananas ananas</name>
    <dbReference type="NCBI Taxonomy" id="4615"/>
    <lineage>
        <taxon>Eukaryota</taxon>
        <taxon>Viridiplantae</taxon>
        <taxon>Streptophyta</taxon>
        <taxon>Embryophyta</taxon>
        <taxon>Tracheophyta</taxon>
        <taxon>Spermatophyta</taxon>
        <taxon>Magnoliopsida</taxon>
        <taxon>Liliopsida</taxon>
        <taxon>Poales</taxon>
        <taxon>Bromeliaceae</taxon>
        <taxon>Bromelioideae</taxon>
        <taxon>Ananas</taxon>
    </lineage>
</organism>
<dbReference type="Proteomes" id="UP000515123">
    <property type="component" value="Linkage group 25"/>
</dbReference>
<dbReference type="RefSeq" id="XP_020079839.1">
    <property type="nucleotide sequence ID" value="XM_020224250.1"/>
</dbReference>
<reference evidence="4 5" key="2">
    <citation type="submission" date="2025-04" db="UniProtKB">
        <authorList>
            <consortium name="RefSeq"/>
        </authorList>
    </citation>
    <scope>IDENTIFICATION</scope>
    <source>
        <tissue evidence="4 5">Leaf</tissue>
    </source>
</reference>
<dbReference type="InterPro" id="IPR040300">
    <property type="entry name" value="At3g49055-like"/>
</dbReference>
<dbReference type="RefSeq" id="XP_020079837.1">
    <property type="nucleotide sequence ID" value="XM_020224248.1"/>
</dbReference>
<dbReference type="OrthoDB" id="1925974at2759"/>
<name>A0A6P5EE81_ANACO</name>
<evidence type="ECO:0000313" key="3">
    <source>
        <dbReference type="Proteomes" id="UP000515123"/>
    </source>
</evidence>
<evidence type="ECO:0000256" key="2">
    <source>
        <dbReference type="SAM" id="MobiDB-lite"/>
    </source>
</evidence>
<feature type="compositionally biased region" description="Polar residues" evidence="2">
    <location>
        <begin position="16"/>
        <end position="25"/>
    </location>
</feature>
<dbReference type="RefSeq" id="XP_020079838.1">
    <property type="nucleotide sequence ID" value="XM_020224249.1"/>
</dbReference>
<dbReference type="AlphaFoldDB" id="A0A6P5EE81"/>
<protein>
    <submittedName>
        <fullName evidence="4 5">Uncharacterized protein At3g49055</fullName>
    </submittedName>
</protein>
<evidence type="ECO:0000313" key="5">
    <source>
        <dbReference type="RefSeq" id="XP_020079838.1"/>
    </source>
</evidence>
<gene>
    <name evidence="4 5 6 7" type="primary">LOC109703584</name>
</gene>
<evidence type="ECO:0000313" key="7">
    <source>
        <dbReference type="RefSeq" id="XP_020079840.1"/>
    </source>
</evidence>
<dbReference type="Gramene" id="Aco010254.1.mrna1">
    <property type="protein sequence ID" value="Aco010254.1.mrna1"/>
    <property type="gene ID" value="Aco010254.1.path1"/>
</dbReference>
<dbReference type="RefSeq" id="XP_020079840.1">
    <property type="nucleotide sequence ID" value="XM_020224251.1"/>
</dbReference>
<feature type="coiled-coil region" evidence="1">
    <location>
        <begin position="291"/>
        <end position="318"/>
    </location>
</feature>
<feature type="coiled-coil region" evidence="1">
    <location>
        <begin position="50"/>
        <end position="77"/>
    </location>
</feature>
<dbReference type="PANTHER" id="PTHR34937:SF2">
    <property type="entry name" value="OS08G0559800 PROTEIN"/>
    <property type="match status" value="1"/>
</dbReference>
<feature type="coiled-coil region" evidence="1">
    <location>
        <begin position="386"/>
        <end position="455"/>
    </location>
</feature>
<feature type="region of interest" description="Disordered" evidence="2">
    <location>
        <begin position="262"/>
        <end position="282"/>
    </location>
</feature>